<dbReference type="AlphaFoldDB" id="A0A388LNS4"/>
<proteinExistence type="predicted"/>
<dbReference type="Gramene" id="GBG84000">
    <property type="protein sequence ID" value="GBG84000"/>
    <property type="gene ID" value="CBR_g37874"/>
</dbReference>
<accession>A0A388LNS4</accession>
<organism evidence="1 2">
    <name type="scientific">Chara braunii</name>
    <name type="common">Braun's stonewort</name>
    <dbReference type="NCBI Taxonomy" id="69332"/>
    <lineage>
        <taxon>Eukaryota</taxon>
        <taxon>Viridiplantae</taxon>
        <taxon>Streptophyta</taxon>
        <taxon>Charophyceae</taxon>
        <taxon>Charales</taxon>
        <taxon>Characeae</taxon>
        <taxon>Chara</taxon>
    </lineage>
</organism>
<sequence>MEIKAILTRTESLAGRSSSSSPHGMCNGISASWMFCCVCNWHPSRPLERRKAVMTKTIDYDIGFSSGPQCRSAHVATEVRCSHFVATYFHPASIRLGLEADRLSSPMVLHVIAL</sequence>
<comment type="caution">
    <text evidence="1">The sequence shown here is derived from an EMBL/GenBank/DDBJ whole genome shotgun (WGS) entry which is preliminary data.</text>
</comment>
<evidence type="ECO:0000313" key="1">
    <source>
        <dbReference type="EMBL" id="GBG84000.1"/>
    </source>
</evidence>
<protein>
    <submittedName>
        <fullName evidence="1">Uncharacterized protein</fullName>
    </submittedName>
</protein>
<dbReference type="EMBL" id="BFEA01000460">
    <property type="protein sequence ID" value="GBG84000.1"/>
    <property type="molecule type" value="Genomic_DNA"/>
</dbReference>
<keyword evidence="2" id="KW-1185">Reference proteome</keyword>
<evidence type="ECO:0000313" key="2">
    <source>
        <dbReference type="Proteomes" id="UP000265515"/>
    </source>
</evidence>
<name>A0A388LNS4_CHABU</name>
<reference evidence="1 2" key="1">
    <citation type="journal article" date="2018" name="Cell">
        <title>The Chara Genome: Secondary Complexity and Implications for Plant Terrestrialization.</title>
        <authorList>
            <person name="Nishiyama T."/>
            <person name="Sakayama H."/>
            <person name="Vries J.D."/>
            <person name="Buschmann H."/>
            <person name="Saint-Marcoux D."/>
            <person name="Ullrich K.K."/>
            <person name="Haas F.B."/>
            <person name="Vanderstraeten L."/>
            <person name="Becker D."/>
            <person name="Lang D."/>
            <person name="Vosolsobe S."/>
            <person name="Rombauts S."/>
            <person name="Wilhelmsson P.K.I."/>
            <person name="Janitza P."/>
            <person name="Kern R."/>
            <person name="Heyl A."/>
            <person name="Rumpler F."/>
            <person name="Villalobos L.I.A.C."/>
            <person name="Clay J.M."/>
            <person name="Skokan R."/>
            <person name="Toyoda A."/>
            <person name="Suzuki Y."/>
            <person name="Kagoshima H."/>
            <person name="Schijlen E."/>
            <person name="Tajeshwar N."/>
            <person name="Catarino B."/>
            <person name="Hetherington A.J."/>
            <person name="Saltykova A."/>
            <person name="Bonnot C."/>
            <person name="Breuninger H."/>
            <person name="Symeonidi A."/>
            <person name="Radhakrishnan G.V."/>
            <person name="Van Nieuwerburgh F."/>
            <person name="Deforce D."/>
            <person name="Chang C."/>
            <person name="Karol K.G."/>
            <person name="Hedrich R."/>
            <person name="Ulvskov P."/>
            <person name="Glockner G."/>
            <person name="Delwiche C.F."/>
            <person name="Petrasek J."/>
            <person name="Van de Peer Y."/>
            <person name="Friml J."/>
            <person name="Beilby M."/>
            <person name="Dolan L."/>
            <person name="Kohara Y."/>
            <person name="Sugano S."/>
            <person name="Fujiyama A."/>
            <person name="Delaux P.-M."/>
            <person name="Quint M."/>
            <person name="TheiBen G."/>
            <person name="Hagemann M."/>
            <person name="Harholt J."/>
            <person name="Dunand C."/>
            <person name="Zachgo S."/>
            <person name="Langdale J."/>
            <person name="Maumus F."/>
            <person name="Straeten D.V.D."/>
            <person name="Gould S.B."/>
            <person name="Rensing S.A."/>
        </authorList>
    </citation>
    <scope>NUCLEOTIDE SEQUENCE [LARGE SCALE GENOMIC DNA]</scope>
    <source>
        <strain evidence="1 2">S276</strain>
    </source>
</reference>
<dbReference type="Proteomes" id="UP000265515">
    <property type="component" value="Unassembled WGS sequence"/>
</dbReference>
<gene>
    <name evidence="1" type="ORF">CBR_g37874</name>
</gene>